<dbReference type="Proteomes" id="UP000632138">
    <property type="component" value="Unassembled WGS sequence"/>
</dbReference>
<dbReference type="RefSeq" id="WP_203374908.1">
    <property type="nucleotide sequence ID" value="NZ_JAENHP010000001.1"/>
</dbReference>
<organism evidence="2 3">
    <name type="scientific">Paractinoplanes ovalisporus</name>
    <dbReference type="NCBI Taxonomy" id="2810368"/>
    <lineage>
        <taxon>Bacteria</taxon>
        <taxon>Bacillati</taxon>
        <taxon>Actinomycetota</taxon>
        <taxon>Actinomycetes</taxon>
        <taxon>Micromonosporales</taxon>
        <taxon>Micromonosporaceae</taxon>
        <taxon>Paractinoplanes</taxon>
    </lineage>
</organism>
<dbReference type="PROSITE" id="PS51257">
    <property type="entry name" value="PROKAR_LIPOPROTEIN"/>
    <property type="match status" value="1"/>
</dbReference>
<evidence type="ECO:0000313" key="3">
    <source>
        <dbReference type="Proteomes" id="UP000632138"/>
    </source>
</evidence>
<dbReference type="EMBL" id="JAENHP010000001">
    <property type="protein sequence ID" value="MBM2615073.1"/>
    <property type="molecule type" value="Genomic_DNA"/>
</dbReference>
<feature type="compositionally biased region" description="Low complexity" evidence="1">
    <location>
        <begin position="34"/>
        <end position="43"/>
    </location>
</feature>
<feature type="region of interest" description="Disordered" evidence="1">
    <location>
        <begin position="25"/>
        <end position="89"/>
    </location>
</feature>
<evidence type="ECO:0000313" key="2">
    <source>
        <dbReference type="EMBL" id="MBM2615073.1"/>
    </source>
</evidence>
<gene>
    <name evidence="2" type="ORF">JIG36_05800</name>
</gene>
<sequence>MPKWNAGRTVTAVALGLVALGCARPGAGDGDAATLPSTVSQPSSVPPASVPTDGAGDQAPPPGDGAPHQAENNGWKQRHELTAEEQRAGDALAARIRPALTGLRASGDFAPASTRRVLLALGLATEDVQVNEMRTPPGTVFAVTFPEAGCVIGDVRPERVLVEVTGAAAEFGCLEPFTH</sequence>
<keyword evidence="3" id="KW-1185">Reference proteome</keyword>
<name>A0ABS2A5F1_9ACTN</name>
<protein>
    <submittedName>
        <fullName evidence="2">Uncharacterized protein</fullName>
    </submittedName>
</protein>
<accession>A0ABS2A5F1</accession>
<comment type="caution">
    <text evidence="2">The sequence shown here is derived from an EMBL/GenBank/DDBJ whole genome shotgun (WGS) entry which is preliminary data.</text>
</comment>
<feature type="compositionally biased region" description="Basic and acidic residues" evidence="1">
    <location>
        <begin position="77"/>
        <end position="88"/>
    </location>
</feature>
<evidence type="ECO:0000256" key="1">
    <source>
        <dbReference type="SAM" id="MobiDB-lite"/>
    </source>
</evidence>
<proteinExistence type="predicted"/>
<reference evidence="2 3" key="1">
    <citation type="submission" date="2021-01" db="EMBL/GenBank/DDBJ databases">
        <title>Actinoplanes sp. nov. LDG1-06 isolated from lichen.</title>
        <authorList>
            <person name="Saeng-In P."/>
            <person name="Phongsopitanun W."/>
            <person name="Kanchanasin P."/>
            <person name="Yuki M."/>
            <person name="Kudo T."/>
            <person name="Ohkuma M."/>
            <person name="Tanasupawat S."/>
        </authorList>
    </citation>
    <scope>NUCLEOTIDE SEQUENCE [LARGE SCALE GENOMIC DNA]</scope>
    <source>
        <strain evidence="2 3">LDG1-06</strain>
    </source>
</reference>